<evidence type="ECO:0000313" key="1">
    <source>
        <dbReference type="Proteomes" id="UP000887565"/>
    </source>
</evidence>
<dbReference type="WBParaSite" id="nRc.2.0.1.t19541-RA">
    <property type="protein sequence ID" value="nRc.2.0.1.t19541-RA"/>
    <property type="gene ID" value="nRc.2.0.1.g19541"/>
</dbReference>
<name>A0A915IZA6_ROMCU</name>
<evidence type="ECO:0000313" key="2">
    <source>
        <dbReference type="WBParaSite" id="nRc.2.0.1.t19541-RA"/>
    </source>
</evidence>
<sequence length="169" mass="19915">ADFTKETQASSELQLNSYTHKKYRLVGTPRRMLWKWCKISISRWAILRHHIRTHPHFMLCTPDSIVQSPEKALRCTECRLRTKNAGENGSDYVWGQFTLSYSIQWTIDARQFYTYDAVPPGSEFLLILGYFVQYASNTDFPLFLAENSSRKMNDASFDRAERQFLKRRD</sequence>
<protein>
    <submittedName>
        <fullName evidence="2">Uncharacterized protein</fullName>
    </submittedName>
</protein>
<organism evidence="1 2">
    <name type="scientific">Romanomermis culicivorax</name>
    <name type="common">Nematode worm</name>
    <dbReference type="NCBI Taxonomy" id="13658"/>
    <lineage>
        <taxon>Eukaryota</taxon>
        <taxon>Metazoa</taxon>
        <taxon>Ecdysozoa</taxon>
        <taxon>Nematoda</taxon>
        <taxon>Enoplea</taxon>
        <taxon>Dorylaimia</taxon>
        <taxon>Mermithida</taxon>
        <taxon>Mermithoidea</taxon>
        <taxon>Mermithidae</taxon>
        <taxon>Romanomermis</taxon>
    </lineage>
</organism>
<keyword evidence="1" id="KW-1185">Reference proteome</keyword>
<dbReference type="Proteomes" id="UP000887565">
    <property type="component" value="Unplaced"/>
</dbReference>
<reference evidence="2" key="1">
    <citation type="submission" date="2022-11" db="UniProtKB">
        <authorList>
            <consortium name="WormBaseParasite"/>
        </authorList>
    </citation>
    <scope>IDENTIFICATION</scope>
</reference>
<dbReference type="AlphaFoldDB" id="A0A915IZA6"/>
<accession>A0A915IZA6</accession>
<proteinExistence type="predicted"/>